<keyword evidence="1" id="KW-0614">Plasmid</keyword>
<protein>
    <submittedName>
        <fullName evidence="1">Uncharacterized protein</fullName>
    </submittedName>
</protein>
<evidence type="ECO:0000313" key="2">
    <source>
        <dbReference type="Proteomes" id="UP000055316"/>
    </source>
</evidence>
<dbReference type="EMBL" id="AP014869">
    <property type="protein sequence ID" value="BAR87858.1"/>
    <property type="molecule type" value="Genomic_DNA"/>
</dbReference>
<geneLocation type="plasmid" evidence="2">
    <name>pKK5 DNA</name>
</geneLocation>
<reference evidence="1 2" key="1">
    <citation type="submission" date="2015-05" db="EMBL/GenBank/DDBJ databases">
        <title>Whole genome sequence of Bacillus thuringiensis serovar tolworthi Pasteur Institute Standard strain.</title>
        <authorList>
            <person name="Kanda K."/>
            <person name="Nakashima K."/>
            <person name="Nagano Y."/>
        </authorList>
    </citation>
    <scope>NUCLEOTIDE SEQUENCE [LARGE SCALE GENOMIC DNA]</scope>
    <source>
        <strain evidence="1 2">Pasteur Institute Standard strain</strain>
        <plasmid evidence="2">pKK5 DNA</plasmid>
    </source>
</reference>
<gene>
    <name evidence="1" type="ORF">KNN_07125</name>
</gene>
<organism evidence="1 2">
    <name type="scientific">Bacillus thuringiensis subsp. tolworthi</name>
    <dbReference type="NCBI Taxonomy" id="1442"/>
    <lineage>
        <taxon>Bacteria</taxon>
        <taxon>Bacillati</taxon>
        <taxon>Bacillota</taxon>
        <taxon>Bacilli</taxon>
        <taxon>Bacillales</taxon>
        <taxon>Bacillaceae</taxon>
        <taxon>Bacillus</taxon>
        <taxon>Bacillus cereus group</taxon>
    </lineage>
</organism>
<evidence type="ECO:0000313" key="1">
    <source>
        <dbReference type="EMBL" id="BAR87858.1"/>
    </source>
</evidence>
<name>A0A9W4A3Z7_BACTO</name>
<proteinExistence type="predicted"/>
<accession>A0A9W4A3Z7</accession>
<sequence length="92" mass="10643">MNAVLTKEKLVNKQEQLESKLWELLLLGETNGDVKESIERGTASISEKKHAKDFFYKKSRYIKNKTALLYVKDVNSFAQCHVILQICILQEN</sequence>
<dbReference type="Proteomes" id="UP000055316">
    <property type="component" value="Plasmid pKK5"/>
</dbReference>
<dbReference type="AlphaFoldDB" id="A0A9W4A3Z7"/>